<sequence length="189" mass="21479">MSIFGAILSRVRNYAELVIVLMLAFRGHISRDIGEARELEEGGESEEEAWWVRCVKGSTIKLLAELRQNRLTSNAMPYFKIPTRKESFGERHVWDLHNNFQQTSEQVTNASNAAKFSNARWSADPGNAFRHGRVGKRTQKPLKRLAGSSRVTPAAADLFASYCAVEEIRFDEFATKRLVELLFWSPTSE</sequence>
<keyword evidence="2" id="KW-1185">Reference proteome</keyword>
<proteinExistence type="predicted"/>
<dbReference type="EMBL" id="UYWY01021484">
    <property type="protein sequence ID" value="VDM44250.1"/>
    <property type="molecule type" value="Genomic_DNA"/>
</dbReference>
<evidence type="ECO:0000313" key="1">
    <source>
        <dbReference type="EMBL" id="VDM44250.1"/>
    </source>
</evidence>
<evidence type="ECO:0000313" key="3">
    <source>
        <dbReference type="WBParaSite" id="TCNE_0001292901-mRNA-1"/>
    </source>
</evidence>
<dbReference type="WBParaSite" id="TCNE_0001292901-mRNA-1">
    <property type="protein sequence ID" value="TCNE_0001292901-mRNA-1"/>
    <property type="gene ID" value="TCNE_0001292901"/>
</dbReference>
<name>A0A183UWQ9_TOXCA</name>
<dbReference type="Proteomes" id="UP000050794">
    <property type="component" value="Unassembled WGS sequence"/>
</dbReference>
<reference evidence="3" key="1">
    <citation type="submission" date="2016-06" db="UniProtKB">
        <authorList>
            <consortium name="WormBaseParasite"/>
        </authorList>
    </citation>
    <scope>IDENTIFICATION</scope>
</reference>
<dbReference type="AlphaFoldDB" id="A0A183UWQ9"/>
<organism evidence="2 3">
    <name type="scientific">Toxocara canis</name>
    <name type="common">Canine roundworm</name>
    <dbReference type="NCBI Taxonomy" id="6265"/>
    <lineage>
        <taxon>Eukaryota</taxon>
        <taxon>Metazoa</taxon>
        <taxon>Ecdysozoa</taxon>
        <taxon>Nematoda</taxon>
        <taxon>Chromadorea</taxon>
        <taxon>Rhabditida</taxon>
        <taxon>Spirurina</taxon>
        <taxon>Ascaridomorpha</taxon>
        <taxon>Ascaridoidea</taxon>
        <taxon>Toxocaridae</taxon>
        <taxon>Toxocara</taxon>
    </lineage>
</organism>
<protein>
    <submittedName>
        <fullName evidence="1 3">Uncharacterized protein</fullName>
    </submittedName>
</protein>
<accession>A0A183UWQ9</accession>
<evidence type="ECO:0000313" key="2">
    <source>
        <dbReference type="Proteomes" id="UP000050794"/>
    </source>
</evidence>
<gene>
    <name evidence="1" type="ORF">TCNE_LOCUS12929</name>
</gene>
<reference evidence="1 2" key="2">
    <citation type="submission" date="2018-11" db="EMBL/GenBank/DDBJ databases">
        <authorList>
            <consortium name="Pathogen Informatics"/>
        </authorList>
    </citation>
    <scope>NUCLEOTIDE SEQUENCE [LARGE SCALE GENOMIC DNA]</scope>
</reference>